<protein>
    <recommendedName>
        <fullName evidence="1">3-dehydroquinate dehydratase</fullName>
        <ecNumber evidence="1">4.2.1.10</ecNumber>
    </recommendedName>
</protein>
<name>A0A382NL78_9ZZZZ</name>
<dbReference type="PANTHER" id="PTHR21272">
    <property type="entry name" value="CATABOLIC 3-DEHYDROQUINASE"/>
    <property type="match status" value="1"/>
</dbReference>
<dbReference type="AlphaFoldDB" id="A0A382NL78"/>
<dbReference type="PANTHER" id="PTHR21272:SF3">
    <property type="entry name" value="CATABOLIC 3-DEHYDROQUINASE"/>
    <property type="match status" value="1"/>
</dbReference>
<keyword evidence="2" id="KW-0456">Lyase</keyword>
<reference evidence="3" key="1">
    <citation type="submission" date="2018-05" db="EMBL/GenBank/DDBJ databases">
        <authorList>
            <person name="Lanie J.A."/>
            <person name="Ng W.-L."/>
            <person name="Kazmierczak K.M."/>
            <person name="Andrzejewski T.M."/>
            <person name="Davidsen T.M."/>
            <person name="Wayne K.J."/>
            <person name="Tettelin H."/>
            <person name="Glass J.I."/>
            <person name="Rusch D."/>
            <person name="Podicherti R."/>
            <person name="Tsui H.-C.T."/>
            <person name="Winkler M.E."/>
        </authorList>
    </citation>
    <scope>NUCLEOTIDE SEQUENCE</scope>
</reference>
<accession>A0A382NL78</accession>
<proteinExistence type="predicted"/>
<dbReference type="Pfam" id="PF01220">
    <property type="entry name" value="DHquinase_II"/>
    <property type="match status" value="1"/>
</dbReference>
<evidence type="ECO:0000313" key="3">
    <source>
        <dbReference type="EMBL" id="SVC60452.1"/>
    </source>
</evidence>
<dbReference type="EMBL" id="UINC01100413">
    <property type="protein sequence ID" value="SVC60452.1"/>
    <property type="molecule type" value="Genomic_DNA"/>
</dbReference>
<sequence>MIVVGIIQGKGMDLRGESDTQIFGYDTLDEINRKIQNYASQLNIKLKLYQSNVESEVISILNGLRGSGVNALIFNPGGFTGSPGGIGFALRELTIPVVEVHTTNPASRGIISQVQ</sequence>
<organism evidence="3">
    <name type="scientific">marine metagenome</name>
    <dbReference type="NCBI Taxonomy" id="408172"/>
    <lineage>
        <taxon>unclassified sequences</taxon>
        <taxon>metagenomes</taxon>
        <taxon>ecological metagenomes</taxon>
    </lineage>
</organism>
<feature type="non-terminal residue" evidence="3">
    <location>
        <position position="115"/>
    </location>
</feature>
<gene>
    <name evidence="3" type="ORF">METZ01_LOCUS313306</name>
</gene>
<evidence type="ECO:0000256" key="1">
    <source>
        <dbReference type="ARBA" id="ARBA00012060"/>
    </source>
</evidence>
<dbReference type="InterPro" id="IPR036441">
    <property type="entry name" value="DHquinase_II_sf"/>
</dbReference>
<dbReference type="EC" id="4.2.1.10" evidence="1"/>
<dbReference type="PIRSF" id="PIRSF001399">
    <property type="entry name" value="DHquinase_II"/>
    <property type="match status" value="1"/>
</dbReference>
<dbReference type="SUPFAM" id="SSF52304">
    <property type="entry name" value="Type II 3-dehydroquinate dehydratase"/>
    <property type="match status" value="1"/>
</dbReference>
<dbReference type="InterPro" id="IPR001874">
    <property type="entry name" value="DHquinase_II"/>
</dbReference>
<evidence type="ECO:0000256" key="2">
    <source>
        <dbReference type="ARBA" id="ARBA00023239"/>
    </source>
</evidence>
<dbReference type="GO" id="GO:0019631">
    <property type="term" value="P:quinate catabolic process"/>
    <property type="evidence" value="ECO:0007669"/>
    <property type="project" value="TreeGrafter"/>
</dbReference>
<dbReference type="Gene3D" id="3.40.50.9100">
    <property type="entry name" value="Dehydroquinase, class II"/>
    <property type="match status" value="1"/>
</dbReference>
<dbReference type="GO" id="GO:0003855">
    <property type="term" value="F:3-dehydroquinate dehydratase activity"/>
    <property type="evidence" value="ECO:0007669"/>
    <property type="project" value="UniProtKB-EC"/>
</dbReference>